<feature type="region of interest" description="Disordered" evidence="1">
    <location>
        <begin position="1"/>
        <end position="70"/>
    </location>
</feature>
<dbReference type="AlphaFoldDB" id="F2PJC5"/>
<name>F2PJC5_TRIEC</name>
<accession>F2PJC5</accession>
<protein>
    <submittedName>
        <fullName evidence="2">Uncharacterized protein</fullName>
    </submittedName>
</protein>
<dbReference type="HOGENOM" id="CLU_2238509_0_0_1"/>
<keyword evidence="3" id="KW-1185">Reference proteome</keyword>
<feature type="compositionally biased region" description="Low complexity" evidence="1">
    <location>
        <begin position="60"/>
        <end position="69"/>
    </location>
</feature>
<reference evidence="3" key="1">
    <citation type="journal article" date="2012" name="MBio">
        <title>Comparative genome analysis of Trichophyton rubrum and related dermatophytes reveals candidate genes involved in infection.</title>
        <authorList>
            <person name="Martinez D.A."/>
            <person name="Oliver B.G."/>
            <person name="Graeser Y."/>
            <person name="Goldberg J.M."/>
            <person name="Li W."/>
            <person name="Martinez-Rossi N.M."/>
            <person name="Monod M."/>
            <person name="Shelest E."/>
            <person name="Barton R.C."/>
            <person name="Birch E."/>
            <person name="Brakhage A.A."/>
            <person name="Chen Z."/>
            <person name="Gurr S.J."/>
            <person name="Heiman D."/>
            <person name="Heitman J."/>
            <person name="Kosti I."/>
            <person name="Rossi A."/>
            <person name="Saif S."/>
            <person name="Samalova M."/>
            <person name="Saunders C.W."/>
            <person name="Shea T."/>
            <person name="Summerbell R.C."/>
            <person name="Xu J."/>
            <person name="Young S."/>
            <person name="Zeng Q."/>
            <person name="Birren B.W."/>
            <person name="Cuomo C.A."/>
            <person name="White T.C."/>
        </authorList>
    </citation>
    <scope>NUCLEOTIDE SEQUENCE [LARGE SCALE GENOMIC DNA]</scope>
    <source>
        <strain evidence="3">ATCC MYA-4606 / CBS 127.97</strain>
    </source>
</reference>
<evidence type="ECO:0000256" key="1">
    <source>
        <dbReference type="SAM" id="MobiDB-lite"/>
    </source>
</evidence>
<dbReference type="VEuPathDB" id="FungiDB:TEQG_01032"/>
<dbReference type="Proteomes" id="UP000009169">
    <property type="component" value="Unassembled WGS sequence"/>
</dbReference>
<evidence type="ECO:0000313" key="2">
    <source>
        <dbReference type="EMBL" id="EGE01992.1"/>
    </source>
</evidence>
<proteinExistence type="predicted"/>
<organism evidence="2 3">
    <name type="scientific">Trichophyton equinum (strain ATCC MYA-4606 / CBS 127.97)</name>
    <name type="common">Horse ringworm fungus</name>
    <dbReference type="NCBI Taxonomy" id="559882"/>
    <lineage>
        <taxon>Eukaryota</taxon>
        <taxon>Fungi</taxon>
        <taxon>Dikarya</taxon>
        <taxon>Ascomycota</taxon>
        <taxon>Pezizomycotina</taxon>
        <taxon>Eurotiomycetes</taxon>
        <taxon>Eurotiomycetidae</taxon>
        <taxon>Onygenales</taxon>
        <taxon>Arthrodermataceae</taxon>
        <taxon>Trichophyton</taxon>
    </lineage>
</organism>
<feature type="compositionally biased region" description="Polar residues" evidence="1">
    <location>
        <begin position="13"/>
        <end position="39"/>
    </location>
</feature>
<dbReference type="EMBL" id="DS995720">
    <property type="protein sequence ID" value="EGE01992.1"/>
    <property type="molecule type" value="Genomic_DNA"/>
</dbReference>
<gene>
    <name evidence="2" type="ORF">TEQG_01032</name>
</gene>
<sequence length="105" mass="11074">MSLAPIPVPDRQASPSITLGSNNPFRNRAASPSTPNSLVSPGLRPQRPLSTNPFLDETESFSPSSLPSSGMADASDLFVRLSFSTTTATATTTTTTTLLLPLFYS</sequence>
<evidence type="ECO:0000313" key="3">
    <source>
        <dbReference type="Proteomes" id="UP000009169"/>
    </source>
</evidence>